<evidence type="ECO:0000259" key="1">
    <source>
        <dbReference type="Pfam" id="PF03184"/>
    </source>
</evidence>
<gene>
    <name evidence="2" type="ORF">Pfra01_002827500</name>
</gene>
<dbReference type="GO" id="GO:0003676">
    <property type="term" value="F:nucleic acid binding"/>
    <property type="evidence" value="ECO:0007669"/>
    <property type="project" value="InterPro"/>
</dbReference>
<keyword evidence="3" id="KW-1185">Reference proteome</keyword>
<dbReference type="OrthoDB" id="102364at2759"/>
<comment type="caution">
    <text evidence="2">The sequence shown here is derived from an EMBL/GenBank/DDBJ whole genome shotgun (WGS) entry which is preliminary data.</text>
</comment>
<dbReference type="EMBL" id="BSXT01008736">
    <property type="protein sequence ID" value="GMF66706.1"/>
    <property type="molecule type" value="Genomic_DNA"/>
</dbReference>
<evidence type="ECO:0000313" key="3">
    <source>
        <dbReference type="Proteomes" id="UP001165121"/>
    </source>
</evidence>
<dbReference type="Proteomes" id="UP001165121">
    <property type="component" value="Unassembled WGS sequence"/>
</dbReference>
<sequence length="246" mass="28058">MDQVPRYFEMERNSTITTRGSREVLLRIGSSSHKRFTVTFAITGDGKVLKPHLLFSKLKNKPMCPPGVMVDVNRTGMWNDDLLLAHAESIICGRKETRLYREPVLYLIDSYGCHVKLADSKLLERYNIYVMLVPPNLTNLLQPLDVAVNGSYQEYYRSKYDEYIGMALRDNLLQTKAGNPKVPRYDAVAQWTLDWVASKSAAGYKIAFNLCGVVAQEDFNMNNLHLPLKATLAPDSDMYAWHVVYQ</sequence>
<dbReference type="AlphaFoldDB" id="A0A9W6YG13"/>
<feature type="domain" description="DDE-1" evidence="1">
    <location>
        <begin position="66"/>
        <end position="164"/>
    </location>
</feature>
<protein>
    <submittedName>
        <fullName evidence="2">Unnamed protein product</fullName>
    </submittedName>
</protein>
<dbReference type="Pfam" id="PF03184">
    <property type="entry name" value="DDE_1"/>
    <property type="match status" value="1"/>
</dbReference>
<evidence type="ECO:0000313" key="2">
    <source>
        <dbReference type="EMBL" id="GMF66706.1"/>
    </source>
</evidence>
<name>A0A9W6YG13_9STRA</name>
<reference evidence="2" key="1">
    <citation type="submission" date="2023-04" db="EMBL/GenBank/DDBJ databases">
        <title>Phytophthora fragariaefolia NBRC 109709.</title>
        <authorList>
            <person name="Ichikawa N."/>
            <person name="Sato H."/>
            <person name="Tonouchi N."/>
        </authorList>
    </citation>
    <scope>NUCLEOTIDE SEQUENCE</scope>
    <source>
        <strain evidence="2">NBRC 109709</strain>
    </source>
</reference>
<organism evidence="2 3">
    <name type="scientific">Phytophthora fragariaefolia</name>
    <dbReference type="NCBI Taxonomy" id="1490495"/>
    <lineage>
        <taxon>Eukaryota</taxon>
        <taxon>Sar</taxon>
        <taxon>Stramenopiles</taxon>
        <taxon>Oomycota</taxon>
        <taxon>Peronosporomycetes</taxon>
        <taxon>Peronosporales</taxon>
        <taxon>Peronosporaceae</taxon>
        <taxon>Phytophthora</taxon>
    </lineage>
</organism>
<accession>A0A9W6YG13</accession>
<dbReference type="InterPro" id="IPR004875">
    <property type="entry name" value="DDE_SF_endonuclease_dom"/>
</dbReference>
<proteinExistence type="predicted"/>